<dbReference type="CDD" id="cd00067">
    <property type="entry name" value="GAL4"/>
    <property type="match status" value="1"/>
</dbReference>
<protein>
    <recommendedName>
        <fullName evidence="2">Zn(2)-C6 fungal-type domain-containing protein</fullName>
    </recommendedName>
</protein>
<feature type="domain" description="Zn(2)-C6 fungal-type" evidence="2">
    <location>
        <begin position="117"/>
        <end position="142"/>
    </location>
</feature>
<dbReference type="AlphaFoldDB" id="A0A6G1J618"/>
<dbReference type="GO" id="GO:0000981">
    <property type="term" value="F:DNA-binding transcription factor activity, RNA polymerase II-specific"/>
    <property type="evidence" value="ECO:0007669"/>
    <property type="project" value="InterPro"/>
</dbReference>
<dbReference type="SUPFAM" id="SSF57701">
    <property type="entry name" value="Zn2/Cys6 DNA-binding domain"/>
    <property type="match status" value="1"/>
</dbReference>
<name>A0A6G1J618_9PLEO</name>
<dbReference type="OrthoDB" id="10261408at2759"/>
<dbReference type="Pfam" id="PF00172">
    <property type="entry name" value="Zn_clus"/>
    <property type="match status" value="1"/>
</dbReference>
<sequence length="203" mass="22237">MPALELIRLAQHSKGSHHTGALWITTSSTSALLYTSPRTAGPPPQEHNTARTMDHGCSATPSAIAPPYITRLAHPPDRCGTDAAQEEKNYGGMQTLQNAQDKGRSPRRSLSNFALTRTRCNSERPSCSECTKRTTECRYGEIESRQVKQKYVKAPHPSVGIRAAIRYAKTIPERDAVSVLGRIRTGADAETLLNQINDGNLLM</sequence>
<dbReference type="Proteomes" id="UP000799291">
    <property type="component" value="Unassembled WGS sequence"/>
</dbReference>
<gene>
    <name evidence="3" type="ORF">K458DRAFT_429915</name>
</gene>
<evidence type="ECO:0000259" key="2">
    <source>
        <dbReference type="Pfam" id="PF00172"/>
    </source>
</evidence>
<dbReference type="InterPro" id="IPR036864">
    <property type="entry name" value="Zn2-C6_fun-type_DNA-bd_sf"/>
</dbReference>
<keyword evidence="1" id="KW-0539">Nucleus</keyword>
<evidence type="ECO:0000256" key="1">
    <source>
        <dbReference type="ARBA" id="ARBA00023242"/>
    </source>
</evidence>
<organism evidence="3 4">
    <name type="scientific">Lentithecium fluviatile CBS 122367</name>
    <dbReference type="NCBI Taxonomy" id="1168545"/>
    <lineage>
        <taxon>Eukaryota</taxon>
        <taxon>Fungi</taxon>
        <taxon>Dikarya</taxon>
        <taxon>Ascomycota</taxon>
        <taxon>Pezizomycotina</taxon>
        <taxon>Dothideomycetes</taxon>
        <taxon>Pleosporomycetidae</taxon>
        <taxon>Pleosporales</taxon>
        <taxon>Massarineae</taxon>
        <taxon>Lentitheciaceae</taxon>
        <taxon>Lentithecium</taxon>
    </lineage>
</organism>
<evidence type="ECO:0000313" key="3">
    <source>
        <dbReference type="EMBL" id="KAF2685977.1"/>
    </source>
</evidence>
<keyword evidence="4" id="KW-1185">Reference proteome</keyword>
<proteinExistence type="predicted"/>
<dbReference type="Gene3D" id="4.10.240.10">
    <property type="entry name" value="Zn(2)-C6 fungal-type DNA-binding domain"/>
    <property type="match status" value="1"/>
</dbReference>
<accession>A0A6G1J618</accession>
<dbReference type="EMBL" id="MU005577">
    <property type="protein sequence ID" value="KAF2685977.1"/>
    <property type="molecule type" value="Genomic_DNA"/>
</dbReference>
<dbReference type="InterPro" id="IPR001138">
    <property type="entry name" value="Zn2Cys6_DnaBD"/>
</dbReference>
<dbReference type="GO" id="GO:0008270">
    <property type="term" value="F:zinc ion binding"/>
    <property type="evidence" value="ECO:0007669"/>
    <property type="project" value="InterPro"/>
</dbReference>
<evidence type="ECO:0000313" key="4">
    <source>
        <dbReference type="Proteomes" id="UP000799291"/>
    </source>
</evidence>
<reference evidence="3" key="1">
    <citation type="journal article" date="2020" name="Stud. Mycol.">
        <title>101 Dothideomycetes genomes: a test case for predicting lifestyles and emergence of pathogens.</title>
        <authorList>
            <person name="Haridas S."/>
            <person name="Albert R."/>
            <person name="Binder M."/>
            <person name="Bloem J."/>
            <person name="Labutti K."/>
            <person name="Salamov A."/>
            <person name="Andreopoulos B."/>
            <person name="Baker S."/>
            <person name="Barry K."/>
            <person name="Bills G."/>
            <person name="Bluhm B."/>
            <person name="Cannon C."/>
            <person name="Castanera R."/>
            <person name="Culley D."/>
            <person name="Daum C."/>
            <person name="Ezra D."/>
            <person name="Gonzalez J."/>
            <person name="Henrissat B."/>
            <person name="Kuo A."/>
            <person name="Liang C."/>
            <person name="Lipzen A."/>
            <person name="Lutzoni F."/>
            <person name="Magnuson J."/>
            <person name="Mondo S."/>
            <person name="Nolan M."/>
            <person name="Ohm R."/>
            <person name="Pangilinan J."/>
            <person name="Park H.-J."/>
            <person name="Ramirez L."/>
            <person name="Alfaro M."/>
            <person name="Sun H."/>
            <person name="Tritt A."/>
            <person name="Yoshinaga Y."/>
            <person name="Zwiers L.-H."/>
            <person name="Turgeon B."/>
            <person name="Goodwin S."/>
            <person name="Spatafora J."/>
            <person name="Crous P."/>
            <person name="Grigoriev I."/>
        </authorList>
    </citation>
    <scope>NUCLEOTIDE SEQUENCE</scope>
    <source>
        <strain evidence="3">CBS 122367</strain>
    </source>
</reference>